<proteinExistence type="predicted"/>
<evidence type="ECO:0000313" key="3">
    <source>
        <dbReference type="Proteomes" id="UP000003082"/>
    </source>
</evidence>
<gene>
    <name evidence="2" type="ORF">CAMRE0001_0612</name>
</gene>
<evidence type="ECO:0000256" key="1">
    <source>
        <dbReference type="SAM" id="MobiDB-lite"/>
    </source>
</evidence>
<evidence type="ECO:0000313" key="2">
    <source>
        <dbReference type="EMBL" id="EEF14170.1"/>
    </source>
</evidence>
<feature type="compositionally biased region" description="Polar residues" evidence="1">
    <location>
        <begin position="24"/>
        <end position="41"/>
    </location>
</feature>
<sequence>MASRLGVKSFKFYKFARKNLNLQKNKSQSQKRISLAKSSNLAKKPSLCADTALR</sequence>
<name>B9D1F3_CAMRE</name>
<protein>
    <submittedName>
        <fullName evidence="2">Uncharacterized protein</fullName>
    </submittedName>
</protein>
<comment type="caution">
    <text evidence="2">The sequence shown here is derived from an EMBL/GenBank/DDBJ whole genome shotgun (WGS) entry which is preliminary data.</text>
</comment>
<reference evidence="2 3" key="1">
    <citation type="submission" date="2008-08" db="EMBL/GenBank/DDBJ databases">
        <authorList>
            <person name="Madupu R."/>
            <person name="Durkin A.S."/>
            <person name="Torralba M."/>
            <person name="Methe B."/>
            <person name="Sutton G.G."/>
            <person name="Strausberg R.L."/>
            <person name="Nelson K.E."/>
        </authorList>
    </citation>
    <scope>NUCLEOTIDE SEQUENCE [LARGE SCALE GENOMIC DNA]</scope>
    <source>
        <strain evidence="2 3">RM3267</strain>
    </source>
</reference>
<accession>B9D1F3</accession>
<dbReference type="AlphaFoldDB" id="B9D1F3"/>
<organism evidence="2 3">
    <name type="scientific">Campylobacter rectus RM3267</name>
    <dbReference type="NCBI Taxonomy" id="553218"/>
    <lineage>
        <taxon>Bacteria</taxon>
        <taxon>Pseudomonadati</taxon>
        <taxon>Campylobacterota</taxon>
        <taxon>Epsilonproteobacteria</taxon>
        <taxon>Campylobacterales</taxon>
        <taxon>Campylobacteraceae</taxon>
        <taxon>Campylobacter</taxon>
    </lineage>
</organism>
<keyword evidence="3" id="KW-1185">Reference proteome</keyword>
<feature type="region of interest" description="Disordered" evidence="1">
    <location>
        <begin position="24"/>
        <end position="54"/>
    </location>
</feature>
<dbReference type="Proteomes" id="UP000003082">
    <property type="component" value="Unassembled WGS sequence"/>
</dbReference>
<dbReference type="EMBL" id="ACFU01000009">
    <property type="protein sequence ID" value="EEF14170.1"/>
    <property type="molecule type" value="Genomic_DNA"/>
</dbReference>
<dbReference type="STRING" id="553218.CAMRE0001_0612"/>